<dbReference type="SUPFAM" id="SSF46785">
    <property type="entry name" value="Winged helix' DNA-binding domain"/>
    <property type="match status" value="1"/>
</dbReference>
<dbReference type="InterPro" id="IPR036390">
    <property type="entry name" value="WH_DNA-bd_sf"/>
</dbReference>
<dbReference type="InterPro" id="IPR036388">
    <property type="entry name" value="WH-like_DNA-bd_sf"/>
</dbReference>
<evidence type="ECO:0000256" key="3">
    <source>
        <dbReference type="ARBA" id="ARBA00023163"/>
    </source>
</evidence>
<sequence length="214" mass="22834">MVEKVNRSAPARSYGQFCALARSLDVIGDRWTLLIVRELLPRAMRYGELKTSLAGIATNLLADRLRSLEANGIVERHLDGAGVVYRLTPWGAELREPMEALGRWGIPLLASGRGDDAFQPRWLTLAVPALLRGRTASPSVEVGIETEGFLMLVRIDETGPSAVVPAERPGTVLSASPDVVVGLATGTVSVEEAIAQGGLDGDPSPLRAVFRAGQ</sequence>
<evidence type="ECO:0000313" key="6">
    <source>
        <dbReference type="Proteomes" id="UP000182241"/>
    </source>
</evidence>
<dbReference type="PANTHER" id="PTHR33204">
    <property type="entry name" value="TRANSCRIPTIONAL REGULATOR, MARR FAMILY"/>
    <property type="match status" value="1"/>
</dbReference>
<evidence type="ECO:0000313" key="5">
    <source>
        <dbReference type="EMBL" id="SED11049.1"/>
    </source>
</evidence>
<keyword evidence="2 5" id="KW-0238">DNA-binding</keyword>
<dbReference type="AlphaFoldDB" id="A0A1H4XZH2"/>
<dbReference type="InterPro" id="IPR011991">
    <property type="entry name" value="ArsR-like_HTH"/>
</dbReference>
<organism evidence="5 6">
    <name type="scientific">Tsukamurella tyrosinosolvens</name>
    <dbReference type="NCBI Taxonomy" id="57704"/>
    <lineage>
        <taxon>Bacteria</taxon>
        <taxon>Bacillati</taxon>
        <taxon>Actinomycetota</taxon>
        <taxon>Actinomycetes</taxon>
        <taxon>Mycobacteriales</taxon>
        <taxon>Tsukamurellaceae</taxon>
        <taxon>Tsukamurella</taxon>
    </lineage>
</organism>
<dbReference type="Gene3D" id="1.10.10.10">
    <property type="entry name" value="Winged helix-like DNA-binding domain superfamily/Winged helix DNA-binding domain"/>
    <property type="match status" value="1"/>
</dbReference>
<dbReference type="OrthoDB" id="9792527at2"/>
<evidence type="ECO:0000256" key="2">
    <source>
        <dbReference type="ARBA" id="ARBA00023125"/>
    </source>
</evidence>
<proteinExistence type="predicted"/>
<dbReference type="InterPro" id="IPR002577">
    <property type="entry name" value="HTH_HxlR"/>
</dbReference>
<keyword evidence="3" id="KW-0804">Transcription</keyword>
<dbReference type="GO" id="GO:0003677">
    <property type="term" value="F:DNA binding"/>
    <property type="evidence" value="ECO:0007669"/>
    <property type="project" value="UniProtKB-KW"/>
</dbReference>
<accession>A0A1H4XZH2</accession>
<dbReference type="CDD" id="cd00090">
    <property type="entry name" value="HTH_ARSR"/>
    <property type="match status" value="1"/>
</dbReference>
<dbReference type="Pfam" id="PF01638">
    <property type="entry name" value="HxlR"/>
    <property type="match status" value="1"/>
</dbReference>
<dbReference type="PANTHER" id="PTHR33204:SF18">
    <property type="entry name" value="TRANSCRIPTIONAL REGULATORY PROTEIN"/>
    <property type="match status" value="1"/>
</dbReference>
<evidence type="ECO:0000256" key="1">
    <source>
        <dbReference type="ARBA" id="ARBA00023015"/>
    </source>
</evidence>
<gene>
    <name evidence="5" type="ORF">SAMN04489793_4002</name>
</gene>
<dbReference type="STRING" id="57704.SAMN04489793_4002"/>
<dbReference type="Proteomes" id="UP000182241">
    <property type="component" value="Unassembled WGS sequence"/>
</dbReference>
<keyword evidence="1" id="KW-0805">Transcription regulation</keyword>
<dbReference type="EMBL" id="FNSA01000003">
    <property type="protein sequence ID" value="SED11049.1"/>
    <property type="molecule type" value="Genomic_DNA"/>
</dbReference>
<dbReference type="RefSeq" id="WP_068739339.1">
    <property type="nucleotide sequence ID" value="NZ_CBDRGN010000003.1"/>
</dbReference>
<keyword evidence="6" id="KW-1185">Reference proteome</keyword>
<dbReference type="PROSITE" id="PS51118">
    <property type="entry name" value="HTH_HXLR"/>
    <property type="match status" value="1"/>
</dbReference>
<evidence type="ECO:0000259" key="4">
    <source>
        <dbReference type="PROSITE" id="PS51118"/>
    </source>
</evidence>
<reference evidence="6" key="1">
    <citation type="submission" date="2016-10" db="EMBL/GenBank/DDBJ databases">
        <authorList>
            <person name="Varghese N."/>
            <person name="Submissions S."/>
        </authorList>
    </citation>
    <scope>NUCLEOTIDE SEQUENCE [LARGE SCALE GENOMIC DNA]</scope>
    <source>
        <strain evidence="6">DSM 44234</strain>
    </source>
</reference>
<name>A0A1H4XZH2_TSUTY</name>
<protein>
    <submittedName>
        <fullName evidence="5">DNA-binding transcriptional regulator, HxlR family</fullName>
    </submittedName>
</protein>
<feature type="domain" description="HTH hxlR-type" evidence="4">
    <location>
        <begin position="18"/>
        <end position="113"/>
    </location>
</feature>